<dbReference type="EMBL" id="JAPMSZ010000004">
    <property type="protein sequence ID" value="KAJ5105653.1"/>
    <property type="molecule type" value="Genomic_DNA"/>
</dbReference>
<accession>A0A9W9FSP2</accession>
<dbReference type="AlphaFoldDB" id="A0A9W9FSP2"/>
<proteinExistence type="predicted"/>
<gene>
    <name evidence="1" type="ORF">NUU61_003000</name>
</gene>
<comment type="caution">
    <text evidence="1">The sequence shown here is derived from an EMBL/GenBank/DDBJ whole genome shotgun (WGS) entry which is preliminary data.</text>
</comment>
<organism evidence="1 2">
    <name type="scientific">Penicillium alfredii</name>
    <dbReference type="NCBI Taxonomy" id="1506179"/>
    <lineage>
        <taxon>Eukaryota</taxon>
        <taxon>Fungi</taxon>
        <taxon>Dikarya</taxon>
        <taxon>Ascomycota</taxon>
        <taxon>Pezizomycotina</taxon>
        <taxon>Eurotiomycetes</taxon>
        <taxon>Eurotiomycetidae</taxon>
        <taxon>Eurotiales</taxon>
        <taxon>Aspergillaceae</taxon>
        <taxon>Penicillium</taxon>
    </lineage>
</organism>
<dbReference type="Proteomes" id="UP001141434">
    <property type="component" value="Unassembled WGS sequence"/>
</dbReference>
<dbReference type="OrthoDB" id="436496at2759"/>
<sequence length="434" mass="47511">MASIMADGEKEIQRLLRTPPTDNPTISYLSPRAEFFLKTSLLLAPGRLDSQGRPWSTLWGGSEGFAKPIADSLVRLQTQVDRHYDSVVQALLGSVANHDAPQTQSQETGKMVSGLAVDLENRRRVKLFGRMATGSLSGRDLGKKAQLVIKIEEILGTCPKYLNKKHIVLAVPMPRLVADSPQLSPAAVELLSRADTIFVSSSKGASTMDTNIRGGPPGFVRVASNDADDVVILYPEYSGNRLYQTLGNVQTTPRAGYVVPDFTTGNVLYATGHVEILVGKDASAVLPRSNVVIRVTLAAAIFVENGLVFRGEPGDPSPYNPSTFPDTQDNAGETVTLIKKEEIMPVIYRFRCRVSSPKPVSWIPGQYATMSFQEVMDMGYSHMRDDDPGSLNDDYVRTFNASSANNSRKCRLKESIRRLTRSSLALSWNVDSSK</sequence>
<dbReference type="InterPro" id="IPR012349">
    <property type="entry name" value="Split_barrel_FMN-bd"/>
</dbReference>
<name>A0A9W9FSP2_9EURO</name>
<dbReference type="PANTHER" id="PTHR42815">
    <property type="entry name" value="FAD-BINDING, PUTATIVE (AFU_ORTHOLOGUE AFUA_6G07600)-RELATED"/>
    <property type="match status" value="1"/>
</dbReference>
<reference evidence="1" key="2">
    <citation type="journal article" date="2023" name="IMA Fungus">
        <title>Comparative genomic study of the Penicillium genus elucidates a diverse pangenome and 15 lateral gene transfer events.</title>
        <authorList>
            <person name="Petersen C."/>
            <person name="Sorensen T."/>
            <person name="Nielsen M.R."/>
            <person name="Sondergaard T.E."/>
            <person name="Sorensen J.L."/>
            <person name="Fitzpatrick D.A."/>
            <person name="Frisvad J.C."/>
            <person name="Nielsen K.L."/>
        </authorList>
    </citation>
    <scope>NUCLEOTIDE SEQUENCE</scope>
    <source>
        <strain evidence="1">IBT 34128</strain>
    </source>
</reference>
<evidence type="ECO:0000313" key="1">
    <source>
        <dbReference type="EMBL" id="KAJ5105653.1"/>
    </source>
</evidence>
<dbReference type="Gene3D" id="2.30.110.10">
    <property type="entry name" value="Electron Transport, Fmn-binding Protein, Chain A"/>
    <property type="match status" value="1"/>
</dbReference>
<evidence type="ECO:0000313" key="2">
    <source>
        <dbReference type="Proteomes" id="UP001141434"/>
    </source>
</evidence>
<protein>
    <submittedName>
        <fullName evidence="1">Riboflavin synthase-like beta-barrel</fullName>
    </submittedName>
</protein>
<dbReference type="PANTHER" id="PTHR42815:SF2">
    <property type="entry name" value="FAD-BINDING, PUTATIVE (AFU_ORTHOLOGUE AFUA_6G07600)-RELATED"/>
    <property type="match status" value="1"/>
</dbReference>
<dbReference type="RefSeq" id="XP_056514649.1">
    <property type="nucleotide sequence ID" value="XM_056653582.1"/>
</dbReference>
<dbReference type="GeneID" id="81392750"/>
<keyword evidence="2" id="KW-1185">Reference proteome</keyword>
<reference evidence="1" key="1">
    <citation type="submission" date="2022-11" db="EMBL/GenBank/DDBJ databases">
        <authorList>
            <person name="Petersen C."/>
        </authorList>
    </citation>
    <scope>NUCLEOTIDE SEQUENCE</scope>
    <source>
        <strain evidence="1">IBT 34128</strain>
    </source>
</reference>